<dbReference type="Pfam" id="PF17775">
    <property type="entry name" value="YchJ_M-like"/>
    <property type="match status" value="1"/>
</dbReference>
<dbReference type="PANTHER" id="PTHR33747:SF1">
    <property type="entry name" value="ADENYLATE CYCLASE-ASSOCIATED CAP C-TERMINAL DOMAIN-CONTAINING PROTEIN"/>
    <property type="match status" value="1"/>
</dbReference>
<evidence type="ECO:0000313" key="5">
    <source>
        <dbReference type="Proteomes" id="UP000033699"/>
    </source>
</evidence>
<gene>
    <name evidence="4" type="ORF">VM95_09190</name>
</gene>
<feature type="domain" description="YchJ-like middle NTF2-like" evidence="3">
    <location>
        <begin position="50"/>
        <end position="144"/>
    </location>
</feature>
<dbReference type="SUPFAM" id="SSF54427">
    <property type="entry name" value="NTF2-like"/>
    <property type="match status" value="1"/>
</dbReference>
<proteinExistence type="inferred from homology"/>
<comment type="caution">
    <text evidence="4">The sequence shown here is derived from an EMBL/GenBank/DDBJ whole genome shotgun (WGS) entry which is preliminary data.</text>
</comment>
<organism evidence="4 5">
    <name type="scientific">Streptomyces rubellomurinus (strain ATCC 31215)</name>
    <dbReference type="NCBI Taxonomy" id="359131"/>
    <lineage>
        <taxon>Bacteria</taxon>
        <taxon>Bacillati</taxon>
        <taxon>Actinomycetota</taxon>
        <taxon>Actinomycetes</taxon>
        <taxon>Kitasatosporales</taxon>
        <taxon>Streptomycetaceae</taxon>
        <taxon>Streptomyces</taxon>
    </lineage>
</organism>
<dbReference type="Gene3D" id="3.10.450.50">
    <property type="match status" value="1"/>
</dbReference>
<dbReference type="Proteomes" id="UP000033699">
    <property type="component" value="Unassembled WGS sequence"/>
</dbReference>
<comment type="similarity">
    <text evidence="1">Belongs to the UPF0225 family.</text>
</comment>
<dbReference type="PATRIC" id="fig|359131.3.peg.1172"/>
<accession>A0A0F2TIJ4</accession>
<dbReference type="InterPro" id="IPR048469">
    <property type="entry name" value="YchJ-like_M"/>
</dbReference>
<dbReference type="AlphaFoldDB" id="A0A0F2TIJ4"/>
<dbReference type="OrthoDB" id="21421at2"/>
<reference evidence="4 5" key="1">
    <citation type="submission" date="2015-02" db="EMBL/GenBank/DDBJ databases">
        <authorList>
            <person name="Ju K.-S."/>
            <person name="Doroghazi J.R."/>
            <person name="Metcalf W."/>
        </authorList>
    </citation>
    <scope>NUCLEOTIDE SEQUENCE [LARGE SCALE GENOMIC DNA]</scope>
    <source>
        <strain evidence="4 5">ATCC 31215</strain>
    </source>
</reference>
<keyword evidence="5" id="KW-1185">Reference proteome</keyword>
<dbReference type="PANTHER" id="PTHR33747">
    <property type="entry name" value="UPF0225 PROTEIN SCO1677"/>
    <property type="match status" value="1"/>
</dbReference>
<evidence type="ECO:0000313" key="4">
    <source>
        <dbReference type="EMBL" id="KJS62351.1"/>
    </source>
</evidence>
<feature type="region of interest" description="Disordered" evidence="2">
    <location>
        <begin position="1"/>
        <end position="22"/>
    </location>
</feature>
<evidence type="ECO:0000256" key="1">
    <source>
        <dbReference type="HAMAP-Rule" id="MF_00612"/>
    </source>
</evidence>
<sequence>MSRRRSEPRPAAPRPAAPRLLPSSPCPCGLPAGYGDCCGRYHRGTAAATTAEALMRSRYSAFVAQDEAYLLRTWHPDTRPAEVDFDPGLRWTGLEVVSTSDGGAFHAEGTVAFRASWTQGGERGVLAEHSRFVRHEGAWVYLDALSIG</sequence>
<dbReference type="InterPro" id="IPR032710">
    <property type="entry name" value="NTF2-like_dom_sf"/>
</dbReference>
<dbReference type="InterPro" id="IPR023006">
    <property type="entry name" value="YchJ-like"/>
</dbReference>
<dbReference type="HAMAP" id="MF_00612">
    <property type="entry name" value="UPF0225"/>
    <property type="match status" value="1"/>
</dbReference>
<dbReference type="RefSeq" id="WP_045693893.1">
    <property type="nucleotide sequence ID" value="NZ_JZKH01000013.1"/>
</dbReference>
<protein>
    <recommendedName>
        <fullName evidence="1">UPF0225 protein VM95_09190</fullName>
    </recommendedName>
</protein>
<name>A0A0F2TIJ4_STRR3</name>
<evidence type="ECO:0000256" key="2">
    <source>
        <dbReference type="SAM" id="MobiDB-lite"/>
    </source>
</evidence>
<evidence type="ECO:0000259" key="3">
    <source>
        <dbReference type="Pfam" id="PF17775"/>
    </source>
</evidence>
<dbReference type="EMBL" id="JZKH01000013">
    <property type="protein sequence ID" value="KJS62351.1"/>
    <property type="molecule type" value="Genomic_DNA"/>
</dbReference>